<feature type="region of interest" description="Disordered" evidence="4">
    <location>
        <begin position="128"/>
        <end position="173"/>
    </location>
</feature>
<dbReference type="Proteomes" id="UP000237246">
    <property type="component" value="Unassembled WGS sequence"/>
</dbReference>
<comment type="subcellular location">
    <subcellularLocation>
        <location evidence="1">Membrane</location>
    </subcellularLocation>
</comment>
<gene>
    <name evidence="8" type="ORF">CIB84_003787</name>
</gene>
<evidence type="ECO:0000256" key="6">
    <source>
        <dbReference type="SAM" id="SignalP"/>
    </source>
</evidence>
<keyword evidence="5" id="KW-1133">Transmembrane helix</keyword>
<dbReference type="SMART" id="SM00409">
    <property type="entry name" value="IG"/>
    <property type="match status" value="1"/>
</dbReference>
<feature type="region of interest" description="Disordered" evidence="4">
    <location>
        <begin position="261"/>
        <end position="290"/>
    </location>
</feature>
<dbReference type="InterPro" id="IPR003599">
    <property type="entry name" value="Ig_sub"/>
</dbReference>
<accession>A0A2P4T7X2</accession>
<dbReference type="CDD" id="cd05716">
    <property type="entry name" value="IgV_pIgR_like"/>
    <property type="match status" value="1"/>
</dbReference>
<dbReference type="InterPro" id="IPR013783">
    <property type="entry name" value="Ig-like_fold"/>
</dbReference>
<evidence type="ECO:0000256" key="2">
    <source>
        <dbReference type="ARBA" id="ARBA00022692"/>
    </source>
</evidence>
<keyword evidence="6" id="KW-0732">Signal</keyword>
<dbReference type="GO" id="GO:0004888">
    <property type="term" value="F:transmembrane signaling receptor activity"/>
    <property type="evidence" value="ECO:0007669"/>
    <property type="project" value="TreeGrafter"/>
</dbReference>
<sequence length="311" mass="34033">MRLLLLLCCAALCLPGWAVRGPGTVMGYIGGSLSVSCSYQKGYEMKPKFWCYPGTLNSCSFDSHIVITSEKKPWNQRDRTSIWDNRTQRVFTVTMKDLTARDEGNYLCGVRKSRLQWDVTDTVRVIVSPGPKSKPSASPSASTVPPGPISGPMWTSPQQETAKQTARPTSPGDLSEEQLDIVMGILTPCIAVVLFFLAVAAAVLVILSWKRKKALAEAPIEMGSTRGTASAEVLQYADISHADVEQSPLYSNVRAAPVSPQAATEYSEVKKPGQNLEGNTETRNTQVSKIPLEEQEQLYANVAPRRQRVAQ</sequence>
<keyword evidence="3 5" id="KW-0472">Membrane</keyword>
<evidence type="ECO:0000259" key="7">
    <source>
        <dbReference type="SMART" id="SM00409"/>
    </source>
</evidence>
<evidence type="ECO:0000313" key="9">
    <source>
        <dbReference type="Proteomes" id="UP000237246"/>
    </source>
</evidence>
<feature type="signal peptide" evidence="6">
    <location>
        <begin position="1"/>
        <end position="18"/>
    </location>
</feature>
<organism evidence="8 9">
    <name type="scientific">Bambusicola thoracicus</name>
    <name type="common">Chinese bamboo-partridge</name>
    <name type="synonym">Perdix thoracica</name>
    <dbReference type="NCBI Taxonomy" id="9083"/>
    <lineage>
        <taxon>Eukaryota</taxon>
        <taxon>Metazoa</taxon>
        <taxon>Chordata</taxon>
        <taxon>Craniata</taxon>
        <taxon>Vertebrata</taxon>
        <taxon>Euteleostomi</taxon>
        <taxon>Archelosauria</taxon>
        <taxon>Archosauria</taxon>
        <taxon>Dinosauria</taxon>
        <taxon>Saurischia</taxon>
        <taxon>Theropoda</taxon>
        <taxon>Coelurosauria</taxon>
        <taxon>Aves</taxon>
        <taxon>Neognathae</taxon>
        <taxon>Galloanserae</taxon>
        <taxon>Galliformes</taxon>
        <taxon>Phasianidae</taxon>
        <taxon>Perdicinae</taxon>
        <taxon>Bambusicola</taxon>
    </lineage>
</organism>
<dbReference type="SUPFAM" id="SSF48726">
    <property type="entry name" value="Immunoglobulin"/>
    <property type="match status" value="1"/>
</dbReference>
<comment type="caution">
    <text evidence="8">The sequence shown here is derived from an EMBL/GenBank/DDBJ whole genome shotgun (WGS) entry which is preliminary data.</text>
</comment>
<dbReference type="EMBL" id="PPHD01005819">
    <property type="protein sequence ID" value="POI32460.1"/>
    <property type="molecule type" value="Genomic_DNA"/>
</dbReference>
<evidence type="ECO:0000313" key="8">
    <source>
        <dbReference type="EMBL" id="POI32460.1"/>
    </source>
</evidence>
<feature type="compositionally biased region" description="Polar residues" evidence="4">
    <location>
        <begin position="153"/>
        <end position="168"/>
    </location>
</feature>
<feature type="compositionally biased region" description="Polar residues" evidence="4">
    <location>
        <begin position="276"/>
        <end position="288"/>
    </location>
</feature>
<dbReference type="OrthoDB" id="8920197at2759"/>
<dbReference type="InterPro" id="IPR050671">
    <property type="entry name" value="CD300_family_receptors"/>
</dbReference>
<dbReference type="GO" id="GO:0005886">
    <property type="term" value="C:plasma membrane"/>
    <property type="evidence" value="ECO:0007669"/>
    <property type="project" value="TreeGrafter"/>
</dbReference>
<evidence type="ECO:0000256" key="5">
    <source>
        <dbReference type="SAM" id="Phobius"/>
    </source>
</evidence>
<proteinExistence type="predicted"/>
<evidence type="ECO:0000256" key="3">
    <source>
        <dbReference type="ARBA" id="ARBA00023136"/>
    </source>
</evidence>
<evidence type="ECO:0000256" key="4">
    <source>
        <dbReference type="SAM" id="MobiDB-lite"/>
    </source>
</evidence>
<feature type="chain" id="PRO_5015111274" description="Immunoglobulin domain-containing protein" evidence="6">
    <location>
        <begin position="19"/>
        <end position="311"/>
    </location>
</feature>
<dbReference type="PANTHER" id="PTHR11860">
    <property type="entry name" value="POLYMERIC-IMMUNOGLOBULIN RECEPTOR"/>
    <property type="match status" value="1"/>
</dbReference>
<feature type="compositionally biased region" description="Low complexity" evidence="4">
    <location>
        <begin position="128"/>
        <end position="144"/>
    </location>
</feature>
<protein>
    <recommendedName>
        <fullName evidence="7">Immunoglobulin domain-containing protein</fullName>
    </recommendedName>
</protein>
<dbReference type="Pfam" id="PF07686">
    <property type="entry name" value="V-set"/>
    <property type="match status" value="1"/>
</dbReference>
<feature type="domain" description="Immunoglobulin" evidence="7">
    <location>
        <begin position="22"/>
        <end position="128"/>
    </location>
</feature>
<dbReference type="Gene3D" id="2.60.40.10">
    <property type="entry name" value="Immunoglobulins"/>
    <property type="match status" value="1"/>
</dbReference>
<evidence type="ECO:0000256" key="1">
    <source>
        <dbReference type="ARBA" id="ARBA00004370"/>
    </source>
</evidence>
<keyword evidence="9" id="KW-1185">Reference proteome</keyword>
<dbReference type="InterPro" id="IPR013106">
    <property type="entry name" value="Ig_V-set"/>
</dbReference>
<dbReference type="PANTHER" id="PTHR11860:SF87">
    <property type="entry name" value="CMRF35-LIKE MOLECULE 8"/>
    <property type="match status" value="1"/>
</dbReference>
<dbReference type="AlphaFoldDB" id="A0A2P4T7X2"/>
<dbReference type="InterPro" id="IPR036179">
    <property type="entry name" value="Ig-like_dom_sf"/>
</dbReference>
<name>A0A2P4T7X2_BAMTH</name>
<keyword evidence="2 5" id="KW-0812">Transmembrane</keyword>
<feature type="transmembrane region" description="Helical" evidence="5">
    <location>
        <begin position="181"/>
        <end position="207"/>
    </location>
</feature>
<reference evidence="8 9" key="1">
    <citation type="submission" date="2018-01" db="EMBL/GenBank/DDBJ databases">
        <title>Comparison of the Chinese Bamboo Partridge and Red Junglefowl genome sequences highlights the importance of demography in genome evolution.</title>
        <authorList>
            <person name="Tiley G.P."/>
            <person name="Kimball R.T."/>
            <person name="Braun E.L."/>
            <person name="Burleigh J.G."/>
        </authorList>
    </citation>
    <scope>NUCLEOTIDE SEQUENCE [LARGE SCALE GENOMIC DNA]</scope>
    <source>
        <strain evidence="8">RTK389</strain>
        <tissue evidence="8">Blood</tissue>
    </source>
</reference>